<evidence type="ECO:0000259" key="4">
    <source>
        <dbReference type="PROSITE" id="PS51186"/>
    </source>
</evidence>
<proteinExistence type="inferred from homology"/>
<dbReference type="Pfam" id="PF13302">
    <property type="entry name" value="Acetyltransf_3"/>
    <property type="match status" value="1"/>
</dbReference>
<name>A0AA41E426_9BURK</name>
<dbReference type="InterPro" id="IPR000182">
    <property type="entry name" value="GNAT_dom"/>
</dbReference>
<protein>
    <submittedName>
        <fullName evidence="5">GNAT family N-acetyltransferase</fullName>
    </submittedName>
</protein>
<reference evidence="5" key="1">
    <citation type="submission" date="2021-04" db="EMBL/GenBank/DDBJ databases">
        <title>A collection of bacterial strains from the Burkholderia cepacia Research Laboratory and Repository.</title>
        <authorList>
            <person name="Lipuma J."/>
            <person name="Spilker T."/>
        </authorList>
    </citation>
    <scope>NUCLEOTIDE SEQUENCE</scope>
    <source>
        <strain evidence="5">AU36012</strain>
    </source>
</reference>
<accession>A0AA41E426</accession>
<organism evidence="5 6">
    <name type="scientific">Burkholderia ambifaria</name>
    <dbReference type="NCBI Taxonomy" id="152480"/>
    <lineage>
        <taxon>Bacteria</taxon>
        <taxon>Pseudomonadati</taxon>
        <taxon>Pseudomonadota</taxon>
        <taxon>Betaproteobacteria</taxon>
        <taxon>Burkholderiales</taxon>
        <taxon>Burkholderiaceae</taxon>
        <taxon>Burkholderia</taxon>
        <taxon>Burkholderia cepacia complex</taxon>
    </lineage>
</organism>
<dbReference type="Proteomes" id="UP000682266">
    <property type="component" value="Unassembled WGS sequence"/>
</dbReference>
<comment type="similarity">
    <text evidence="3">Belongs to the acetyltransferase family. RimJ subfamily.</text>
</comment>
<gene>
    <name evidence="5" type="ORF">KDW93_03520</name>
</gene>
<comment type="caution">
    <text evidence="5">The sequence shown here is derived from an EMBL/GenBank/DDBJ whole genome shotgun (WGS) entry which is preliminary data.</text>
</comment>
<dbReference type="Gene3D" id="3.40.630.30">
    <property type="match status" value="1"/>
</dbReference>
<dbReference type="AlphaFoldDB" id="A0AA41E426"/>
<dbReference type="PANTHER" id="PTHR43792">
    <property type="entry name" value="GNAT FAMILY, PUTATIVE (AFU_ORTHOLOGUE AFUA_3G00765)-RELATED-RELATED"/>
    <property type="match status" value="1"/>
</dbReference>
<dbReference type="RefSeq" id="WP_081467148.1">
    <property type="nucleotide sequence ID" value="NZ_CADEQI010000002.1"/>
</dbReference>
<feature type="domain" description="N-acetyltransferase" evidence="4">
    <location>
        <begin position="14"/>
        <end position="180"/>
    </location>
</feature>
<keyword evidence="2" id="KW-0012">Acyltransferase</keyword>
<evidence type="ECO:0000256" key="3">
    <source>
        <dbReference type="ARBA" id="ARBA00038502"/>
    </source>
</evidence>
<dbReference type="GO" id="GO:0016747">
    <property type="term" value="F:acyltransferase activity, transferring groups other than amino-acyl groups"/>
    <property type="evidence" value="ECO:0007669"/>
    <property type="project" value="InterPro"/>
</dbReference>
<dbReference type="PANTHER" id="PTHR43792:SF8">
    <property type="entry name" value="[RIBOSOMAL PROTEIN US5]-ALANINE N-ACETYLTRANSFERASE"/>
    <property type="match status" value="1"/>
</dbReference>
<sequence>MSRFPLITLNTSRLILRPLREDDACSLFTGWSDPAVTRYLPFSAIGSVEEARDRVARRMKGSMDGESIVLVLETRTTGEVIGDCALFNFNDQCQRAEIGFCLQRQHWGGGYMFEAARGLIDCAFATLGFRRIEADIDPRNHSSAKLLERLGFVREGILRERWLVADEVSDSAIYGLLRSDPQPTVFRTPTAVLA</sequence>
<evidence type="ECO:0000313" key="6">
    <source>
        <dbReference type="Proteomes" id="UP000682266"/>
    </source>
</evidence>
<dbReference type="PROSITE" id="PS51186">
    <property type="entry name" value="GNAT"/>
    <property type="match status" value="1"/>
</dbReference>
<evidence type="ECO:0000313" key="5">
    <source>
        <dbReference type="EMBL" id="MBR8128072.1"/>
    </source>
</evidence>
<evidence type="ECO:0000256" key="1">
    <source>
        <dbReference type="ARBA" id="ARBA00022679"/>
    </source>
</evidence>
<dbReference type="InterPro" id="IPR016181">
    <property type="entry name" value="Acyl_CoA_acyltransferase"/>
</dbReference>
<dbReference type="SUPFAM" id="SSF55729">
    <property type="entry name" value="Acyl-CoA N-acyltransferases (Nat)"/>
    <property type="match status" value="1"/>
</dbReference>
<dbReference type="InterPro" id="IPR051531">
    <property type="entry name" value="N-acetyltransferase"/>
</dbReference>
<evidence type="ECO:0000256" key="2">
    <source>
        <dbReference type="ARBA" id="ARBA00023315"/>
    </source>
</evidence>
<keyword evidence="1" id="KW-0808">Transferase</keyword>
<dbReference type="EMBL" id="JAGSVG010000002">
    <property type="protein sequence ID" value="MBR8128072.1"/>
    <property type="molecule type" value="Genomic_DNA"/>
</dbReference>